<dbReference type="Proteomes" id="UP001145094">
    <property type="component" value="Unassembled WGS sequence"/>
</dbReference>
<sequence length="73" mass="8344">MTQAEMIDNMYERIGNNVSKAALERAFQKIFADIHSLCMDRDRSPVTVRSFGTADIPPAKRIAFRRSKDTHCL</sequence>
<organism evidence="2 3">
    <name type="scientific">Sellimonas catena</name>
    <dbReference type="NCBI Taxonomy" id="2994035"/>
    <lineage>
        <taxon>Bacteria</taxon>
        <taxon>Bacillati</taxon>
        <taxon>Bacillota</taxon>
        <taxon>Clostridia</taxon>
        <taxon>Lachnospirales</taxon>
        <taxon>Lachnospiraceae</taxon>
        <taxon>Sellimonas</taxon>
    </lineage>
</organism>
<accession>A0A9W6FGJ0</accession>
<dbReference type="RefSeq" id="WP_281844287.1">
    <property type="nucleotide sequence ID" value="NZ_BSBO01000057.1"/>
</dbReference>
<reference evidence="1" key="2">
    <citation type="submission" date="2022-11" db="EMBL/GenBank/DDBJ databases">
        <title>Draft genome sequence of Sellimonas catena strain 12EGH17.</title>
        <authorList>
            <person name="Atsushi H."/>
            <person name="Moriya O."/>
            <person name="Mitsuo S."/>
        </authorList>
    </citation>
    <scope>NUCLEOTIDE SEQUENCE</scope>
    <source>
        <strain evidence="1">12EGH17</strain>
    </source>
</reference>
<reference evidence="2" key="4">
    <citation type="submission" date="2022-11" db="EMBL/GenBank/DDBJ databases">
        <title>Draft genome sequence of Sellimonas catena strain 18CBH55.</title>
        <authorList>
            <person name="Hisatomi A."/>
            <person name="Ohkuma M."/>
            <person name="Sakamoto M."/>
        </authorList>
    </citation>
    <scope>NUCLEOTIDE SEQUENCE</scope>
    <source>
        <strain evidence="2">18CBH55</strain>
    </source>
</reference>
<gene>
    <name evidence="1" type="ORF">Selli1_34230</name>
    <name evidence="2" type="ORF">Selli2_02790</name>
</gene>
<protein>
    <submittedName>
        <fullName evidence="2">Uncharacterized protein</fullName>
    </submittedName>
</protein>
<name>A0A9W6FGJ0_9FIRM</name>
<dbReference type="AlphaFoldDB" id="A0A9W6FGJ0"/>
<proteinExistence type="predicted"/>
<evidence type="ECO:0000313" key="2">
    <source>
        <dbReference type="EMBL" id="GLG88853.1"/>
    </source>
</evidence>
<reference evidence="1" key="1">
    <citation type="submission" date="2022-11" db="EMBL/GenBank/DDBJ databases">
        <title>Draft genome sequence of Sellimonas catena strain 12EGH17.</title>
        <authorList>
            <person name="Hisatomi A."/>
            <person name="Ohkuma M."/>
            <person name="Sakamoto M."/>
        </authorList>
    </citation>
    <scope>NUCLEOTIDE SEQUENCE</scope>
    <source>
        <strain evidence="1">12EGH17</strain>
    </source>
</reference>
<dbReference type="Proteomes" id="UP001145145">
    <property type="component" value="Unassembled WGS sequence"/>
</dbReference>
<comment type="caution">
    <text evidence="2">The sequence shown here is derived from an EMBL/GenBank/DDBJ whole genome shotgun (WGS) entry which is preliminary data.</text>
</comment>
<reference evidence="2" key="3">
    <citation type="submission" date="2022-11" db="EMBL/GenBank/DDBJ databases">
        <title>Draft genome sequence of Sellimonas catena strain 18CBH55.</title>
        <authorList>
            <person name="Atsushi H."/>
            <person name="Moriya O."/>
            <person name="Mitsuo S."/>
        </authorList>
    </citation>
    <scope>NUCLEOTIDE SEQUENCE</scope>
    <source>
        <strain evidence="2">18CBH55</strain>
    </source>
</reference>
<evidence type="ECO:0000313" key="3">
    <source>
        <dbReference type="Proteomes" id="UP001145094"/>
    </source>
</evidence>
<keyword evidence="4" id="KW-1185">Reference proteome</keyword>
<evidence type="ECO:0000313" key="4">
    <source>
        <dbReference type="Proteomes" id="UP001145145"/>
    </source>
</evidence>
<reference evidence="2 4" key="5">
    <citation type="journal article" date="2023" name="Int. J. Syst. Evol. Microbiol.">
        <title>Sellimonas catena sp. nov., isolated from human faeces.</title>
        <authorList>
            <person name="Hisatomi A."/>
            <person name="Ohkuma M."/>
            <person name="Sakamoto M."/>
        </authorList>
    </citation>
    <scope>NUCLEOTIDE SEQUENCE</scope>
    <source>
        <strain evidence="1 4">12EGH17</strain>
        <strain evidence="2">18CBH55</strain>
    </source>
</reference>
<dbReference type="EMBL" id="BSBO01000057">
    <property type="protein sequence ID" value="GLG06249.1"/>
    <property type="molecule type" value="Genomic_DNA"/>
</dbReference>
<evidence type="ECO:0000313" key="1">
    <source>
        <dbReference type="EMBL" id="GLG06249.1"/>
    </source>
</evidence>
<dbReference type="EMBL" id="BSCH01000002">
    <property type="protein sequence ID" value="GLG88853.1"/>
    <property type="molecule type" value="Genomic_DNA"/>
</dbReference>